<dbReference type="EMBL" id="CP016070">
    <property type="protein sequence ID" value="AOW79255.1"/>
    <property type="molecule type" value="Genomic_DNA"/>
</dbReference>
<dbReference type="AlphaFoldDB" id="A0A1D8S1N3"/>
<organism evidence="1 2">
    <name type="scientific">Halodesulfurarchaeum formicicum</name>
    <dbReference type="NCBI Taxonomy" id="1873524"/>
    <lineage>
        <taxon>Archaea</taxon>
        <taxon>Methanobacteriati</taxon>
        <taxon>Methanobacteriota</taxon>
        <taxon>Stenosarchaea group</taxon>
        <taxon>Halobacteria</taxon>
        <taxon>Halobacteriales</taxon>
        <taxon>Halobacteriaceae</taxon>
        <taxon>Halodesulfurarchaeum</taxon>
    </lineage>
</organism>
<protein>
    <submittedName>
        <fullName evidence="1">Uncharacterized protein</fullName>
    </submittedName>
</protein>
<gene>
    <name evidence="1" type="ORF">HTSR_0045</name>
</gene>
<evidence type="ECO:0000313" key="2">
    <source>
        <dbReference type="Proteomes" id="UP000185608"/>
    </source>
</evidence>
<accession>A0A1D8S1N3</accession>
<dbReference type="Proteomes" id="UP000185608">
    <property type="component" value="Chromosome"/>
</dbReference>
<dbReference type="STRING" id="1873524.HSR6_0045"/>
<reference evidence="1 2" key="1">
    <citation type="submission" date="2016-06" db="EMBL/GenBank/DDBJ databases">
        <title>Discovery of anaerobic lithoheterotrophic haloarchaeon capable of sulfur respiration by hydrogen and formate.</title>
        <authorList>
            <person name="Sorokin D.Y."/>
            <person name="Kublanov I.V."/>
            <person name="Roman P."/>
            <person name="Sinninghe Damste J.S."/>
            <person name="Golyshin P.N."/>
            <person name="Rojo D."/>
            <person name="Ciordia S."/>
            <person name="Mena Md.C."/>
            <person name="Ferrer M."/>
            <person name="Smedile F."/>
            <person name="Messina E."/>
            <person name="La Cono V."/>
            <person name="Yakimov M.M."/>
        </authorList>
    </citation>
    <scope>NUCLEOTIDE SEQUENCE [LARGE SCALE GENOMIC DNA]</scope>
    <source>
        <strain evidence="1 2">HTSR1</strain>
    </source>
</reference>
<dbReference type="InterPro" id="IPR055951">
    <property type="entry name" value="DUF7529"/>
</dbReference>
<proteinExistence type="predicted"/>
<evidence type="ECO:0000313" key="1">
    <source>
        <dbReference type="EMBL" id="AOW79255.1"/>
    </source>
</evidence>
<sequence length="157" mass="17353">MDGDQSRWQEVVEESQSLAADYETQGWDVFAPVPGDVVPVPAPGGSETTKVGLDVLVSGDEFEKLESMVETGTFDEFEAFNAQDGGLVYATVVFRSSAEETAVCLPLYYRTAEADRMLERVRAGEQLHVYLHPLSGEQHVQFGVEDPRPLFPPQDLE</sequence>
<dbReference type="KEGG" id="halh:HTSR_0045"/>
<dbReference type="Pfam" id="PF24373">
    <property type="entry name" value="DUF7529"/>
    <property type="match status" value="1"/>
</dbReference>
<name>A0A1D8S1N3_9EURY</name>